<dbReference type="RefSeq" id="WP_171816774.1">
    <property type="nucleotide sequence ID" value="NZ_CP065217.1"/>
</dbReference>
<dbReference type="AlphaFoldDB" id="A0AAJ4IBF2"/>
<reference evidence="1 2" key="1">
    <citation type="submission" date="2020-11" db="EMBL/GenBank/DDBJ databases">
        <title>Complete and Circularized Genome Assembly of a human isolate of Vibrio navarrensis biotype pommerensis with MiSeq and MinION Sequence Data.</title>
        <authorList>
            <person name="Schwartz K."/>
            <person name="Borowiak M."/>
            <person name="Deneke C."/>
            <person name="Balau V."/>
            <person name="Metelmann C."/>
            <person name="Strauch E."/>
        </authorList>
    </citation>
    <scope>NUCLEOTIDE SEQUENCE [LARGE SCALE GENOMIC DNA]</scope>
    <source>
        <strain evidence="1 2">20-VB00237</strain>
    </source>
</reference>
<dbReference type="Proteomes" id="UP000594435">
    <property type="component" value="Chromosome 1"/>
</dbReference>
<dbReference type="EMBL" id="CP065217">
    <property type="protein sequence ID" value="QPL53760.1"/>
    <property type="molecule type" value="Genomic_DNA"/>
</dbReference>
<proteinExistence type="predicted"/>
<evidence type="ECO:0000313" key="2">
    <source>
        <dbReference type="Proteomes" id="UP000594435"/>
    </source>
</evidence>
<name>A0AAJ4IBF2_9VIBR</name>
<accession>A0AAJ4IBF2</accession>
<sequence>MFGVGVGFDDFISDYFSIGASYTRDNIDDGEIDGYALNATFHLDLL</sequence>
<gene>
    <name evidence="1" type="ORF">I3X05_00840</name>
</gene>
<protein>
    <recommendedName>
        <fullName evidence="3">Outer membrane protein beta-barrel domain-containing protein</fullName>
    </recommendedName>
</protein>
<evidence type="ECO:0000313" key="1">
    <source>
        <dbReference type="EMBL" id="QPL53760.1"/>
    </source>
</evidence>
<organism evidence="1 2">
    <name type="scientific">Vibrio navarrensis</name>
    <dbReference type="NCBI Taxonomy" id="29495"/>
    <lineage>
        <taxon>Bacteria</taxon>
        <taxon>Pseudomonadati</taxon>
        <taxon>Pseudomonadota</taxon>
        <taxon>Gammaproteobacteria</taxon>
        <taxon>Vibrionales</taxon>
        <taxon>Vibrionaceae</taxon>
        <taxon>Vibrio</taxon>
    </lineage>
</organism>
<evidence type="ECO:0008006" key="3">
    <source>
        <dbReference type="Google" id="ProtNLM"/>
    </source>
</evidence>